<dbReference type="Gene3D" id="2.130.10.80">
    <property type="entry name" value="Galactose oxidase/kelch, beta-propeller"/>
    <property type="match status" value="1"/>
</dbReference>
<feature type="domain" description="Chitin-binding type-1" evidence="6">
    <location>
        <begin position="82"/>
        <end position="129"/>
    </location>
</feature>
<feature type="domain" description="Chitin-binding type-1" evidence="6">
    <location>
        <begin position="249"/>
        <end position="294"/>
    </location>
</feature>
<gene>
    <name evidence="7" type="ORF">K460DRAFT_293332</name>
</gene>
<dbReference type="InterPro" id="IPR011043">
    <property type="entry name" value="Gal_Oxase/kelch_b-propeller"/>
</dbReference>
<dbReference type="GO" id="GO:0008061">
    <property type="term" value="F:chitin binding"/>
    <property type="evidence" value="ECO:0007669"/>
    <property type="project" value="UniProtKB-UniRule"/>
</dbReference>
<evidence type="ECO:0000313" key="7">
    <source>
        <dbReference type="EMBL" id="KAF1842338.1"/>
    </source>
</evidence>
<dbReference type="CDD" id="cd11618">
    <property type="entry name" value="ChtBD1_1"/>
    <property type="match status" value="1"/>
</dbReference>
<dbReference type="InterPro" id="IPR015202">
    <property type="entry name" value="GO-like_E_set"/>
</dbReference>
<dbReference type="Pfam" id="PF07250">
    <property type="entry name" value="Glyoxal_oxid_N"/>
    <property type="match status" value="1"/>
</dbReference>
<feature type="region of interest" description="Disordered" evidence="4">
    <location>
        <begin position="133"/>
        <end position="153"/>
    </location>
</feature>
<dbReference type="InterPro" id="IPR037293">
    <property type="entry name" value="Gal_Oxidase_central_sf"/>
</dbReference>
<name>A0A9P4GAR4_9PLEO</name>
<organism evidence="7 8">
    <name type="scientific">Cucurbitaria berberidis CBS 394.84</name>
    <dbReference type="NCBI Taxonomy" id="1168544"/>
    <lineage>
        <taxon>Eukaryota</taxon>
        <taxon>Fungi</taxon>
        <taxon>Dikarya</taxon>
        <taxon>Ascomycota</taxon>
        <taxon>Pezizomycotina</taxon>
        <taxon>Dothideomycetes</taxon>
        <taxon>Pleosporomycetidae</taxon>
        <taxon>Pleosporales</taxon>
        <taxon>Pleosporineae</taxon>
        <taxon>Cucurbitariaceae</taxon>
        <taxon>Cucurbitaria</taxon>
    </lineage>
</organism>
<evidence type="ECO:0000256" key="4">
    <source>
        <dbReference type="SAM" id="MobiDB-lite"/>
    </source>
</evidence>
<proteinExistence type="predicted"/>
<dbReference type="InterPro" id="IPR036861">
    <property type="entry name" value="Endochitinase-like_sf"/>
</dbReference>
<dbReference type="InterPro" id="IPR009880">
    <property type="entry name" value="Glyoxal_oxidase_N"/>
</dbReference>
<sequence>MRASLLGLGALAGLATANINFFWVNPTCEFNTIEANDCLTGQHCTEQNTCATDLKSDKSKILSRSSLRVGRVKKQAGKYSTDGQCGPANGNLLCDPKSTAYTGSCCSQYGWCGNTPGHCGTGCLSGCGKDAEPTSVTPVATPKPAPGAPTRDDGRCGKDFAGASCDAKGPYGGCCSSYGYCGSTDGHCLAANGCQNGCKDSTPVISSRADATPAVSRPPSTTTSGEPVLGKPSSVVSAKPSPTGVPTTDGSCGAKFGNTICGDWAQGACCSMYGYCGNTTGHCGEGCQNGPCVKLPGQAAPAASPAPAAPKPGTIVIKGRSGVPAMHAGLLPNGKVVFLDKVENYTDLKLPNGQYAYSSEYDPATQKLVPLSYKTNAFCSGGIFLADGRFASLGGNAPLDFIDPTVKDGFKGIRFLKRSASDNSLDGQAWDEPGPQLDTARWYASVQIMPDDTIFVASGSLNGLDPSKPENNNPTYEWLNADGTPQGKSTNMEILSKNQPYYMYPFLHLMKDGNLFVQVAKSAEIFNTATGNVVRQFADLPGSYRTYPNTGGSVLMPLSSANDWNPDVIICGGGPYQDITAPADPSCGRIRPLDANPDWEMDSMPEGRGMVEGTLLADGTIAWVNGAQEGAQGFGVAKDPALEVLLYDPNQPKGKRFTTGPKSTIARLYHSVALLLLDGTLLISGSNPVEQPILTPTAKDPYVTEFRNEIYTPPYLQGNPTRPSNVQISSKDLKADGSTFTIKFTAPANSKAVKVSLYYGGFVTHSVHMGHRMAFLDNTGFNGGSTAQTITVTMPPNKSVAPAGPYVVYVLVDGVPAIGQFVNVS</sequence>
<dbReference type="OrthoDB" id="2019572at2759"/>
<dbReference type="Pfam" id="PF09118">
    <property type="entry name" value="GO-like_E_set"/>
    <property type="match status" value="1"/>
</dbReference>
<evidence type="ECO:0000256" key="1">
    <source>
        <dbReference type="ARBA" id="ARBA00022669"/>
    </source>
</evidence>
<keyword evidence="8" id="KW-1185">Reference proteome</keyword>
<evidence type="ECO:0000256" key="2">
    <source>
        <dbReference type="ARBA" id="ARBA00022729"/>
    </source>
</evidence>
<feature type="chain" id="PRO_5040347226" evidence="5">
    <location>
        <begin position="18"/>
        <end position="825"/>
    </location>
</feature>
<keyword evidence="1 3" id="KW-0147">Chitin-binding</keyword>
<accession>A0A9P4GAR4</accession>
<evidence type="ECO:0000259" key="6">
    <source>
        <dbReference type="PROSITE" id="PS50941"/>
    </source>
</evidence>
<dbReference type="AlphaFoldDB" id="A0A9P4GAR4"/>
<feature type="disulfide bond" evidence="3">
    <location>
        <begin position="269"/>
        <end position="283"/>
    </location>
</feature>
<evidence type="ECO:0000256" key="3">
    <source>
        <dbReference type="PROSITE-ProRule" id="PRU00261"/>
    </source>
</evidence>
<comment type="caution">
    <text evidence="7">The sequence shown here is derived from an EMBL/GenBank/DDBJ whole genome shotgun (WGS) entry which is preliminary data.</text>
</comment>
<dbReference type="SUPFAM" id="SSF81296">
    <property type="entry name" value="E set domains"/>
    <property type="match status" value="1"/>
</dbReference>
<dbReference type="Gene3D" id="2.60.40.10">
    <property type="entry name" value="Immunoglobulins"/>
    <property type="match status" value="1"/>
</dbReference>
<dbReference type="Proteomes" id="UP000800039">
    <property type="component" value="Unassembled WGS sequence"/>
</dbReference>
<dbReference type="CDD" id="cd02851">
    <property type="entry name" value="E_set_GO_C"/>
    <property type="match status" value="1"/>
</dbReference>
<feature type="disulfide bond" evidence="3">
    <location>
        <begin position="105"/>
        <end position="119"/>
    </location>
</feature>
<dbReference type="InterPro" id="IPR001002">
    <property type="entry name" value="Chitin-bd_1"/>
</dbReference>
<feature type="domain" description="Chitin-binding type-1" evidence="6">
    <location>
        <begin position="153"/>
        <end position="200"/>
    </location>
</feature>
<dbReference type="EMBL" id="ML976618">
    <property type="protein sequence ID" value="KAF1842338.1"/>
    <property type="molecule type" value="Genomic_DNA"/>
</dbReference>
<dbReference type="GeneID" id="63846659"/>
<dbReference type="PANTHER" id="PTHR32208:SF21">
    <property type="entry name" value="LOW QUALITY PROTEIN: ALDEHYDE OXIDASE GLOX-LIKE"/>
    <property type="match status" value="1"/>
</dbReference>
<dbReference type="CDD" id="cd00035">
    <property type="entry name" value="ChtBD1"/>
    <property type="match status" value="2"/>
</dbReference>
<comment type="caution">
    <text evidence="3">Lacks conserved residue(s) required for the propagation of feature annotation.</text>
</comment>
<feature type="disulfide bond" evidence="3">
    <location>
        <begin position="194"/>
        <end position="198"/>
    </location>
</feature>
<dbReference type="PANTHER" id="PTHR32208">
    <property type="entry name" value="SECRETED PROTEIN-RELATED"/>
    <property type="match status" value="1"/>
</dbReference>
<dbReference type="InterPro" id="IPR013783">
    <property type="entry name" value="Ig-like_fold"/>
</dbReference>
<feature type="disulfide bond" evidence="3">
    <location>
        <begin position="174"/>
        <end position="188"/>
    </location>
</feature>
<reference evidence="7" key="1">
    <citation type="submission" date="2020-01" db="EMBL/GenBank/DDBJ databases">
        <authorList>
            <consortium name="DOE Joint Genome Institute"/>
            <person name="Haridas S."/>
            <person name="Albert R."/>
            <person name="Binder M."/>
            <person name="Bloem J."/>
            <person name="Labutti K."/>
            <person name="Salamov A."/>
            <person name="Andreopoulos B."/>
            <person name="Baker S.E."/>
            <person name="Barry K."/>
            <person name="Bills G."/>
            <person name="Bluhm B.H."/>
            <person name="Cannon C."/>
            <person name="Castanera R."/>
            <person name="Culley D.E."/>
            <person name="Daum C."/>
            <person name="Ezra D."/>
            <person name="Gonzalez J.B."/>
            <person name="Henrissat B."/>
            <person name="Kuo A."/>
            <person name="Liang C."/>
            <person name="Lipzen A."/>
            <person name="Lutzoni F."/>
            <person name="Magnuson J."/>
            <person name="Mondo S."/>
            <person name="Nolan M."/>
            <person name="Ohm R."/>
            <person name="Pangilinan J."/>
            <person name="Park H.-J."/>
            <person name="Ramirez L."/>
            <person name="Alfaro M."/>
            <person name="Sun H."/>
            <person name="Tritt A."/>
            <person name="Yoshinaga Y."/>
            <person name="Zwiers L.-H."/>
            <person name="Turgeon B.G."/>
            <person name="Goodwin S.B."/>
            <person name="Spatafora J.W."/>
            <person name="Crous P.W."/>
            <person name="Grigoriev I.V."/>
        </authorList>
    </citation>
    <scope>NUCLEOTIDE SEQUENCE</scope>
    <source>
        <strain evidence="7">CBS 394.84</strain>
    </source>
</reference>
<dbReference type="Gene3D" id="3.30.60.10">
    <property type="entry name" value="Endochitinase-like"/>
    <property type="match status" value="3"/>
</dbReference>
<feature type="region of interest" description="Disordered" evidence="4">
    <location>
        <begin position="209"/>
        <end position="242"/>
    </location>
</feature>
<dbReference type="SUPFAM" id="SSF50965">
    <property type="entry name" value="Galactose oxidase, central domain"/>
    <property type="match status" value="1"/>
</dbReference>
<feature type="signal peptide" evidence="5">
    <location>
        <begin position="1"/>
        <end position="17"/>
    </location>
</feature>
<feature type="disulfide bond" evidence="3">
    <location>
        <begin position="123"/>
        <end position="127"/>
    </location>
</feature>
<dbReference type="PROSITE" id="PS50941">
    <property type="entry name" value="CHIT_BIND_I_2"/>
    <property type="match status" value="3"/>
</dbReference>
<dbReference type="SUPFAM" id="SSF57016">
    <property type="entry name" value="Plant lectins/antimicrobial peptides"/>
    <property type="match status" value="3"/>
</dbReference>
<dbReference type="SMART" id="SM00270">
    <property type="entry name" value="ChtBD1"/>
    <property type="match status" value="3"/>
</dbReference>
<evidence type="ECO:0000313" key="8">
    <source>
        <dbReference type="Proteomes" id="UP000800039"/>
    </source>
</evidence>
<keyword evidence="2 5" id="KW-0732">Signal</keyword>
<dbReference type="InterPro" id="IPR014756">
    <property type="entry name" value="Ig_E-set"/>
</dbReference>
<feature type="compositionally biased region" description="Low complexity" evidence="4">
    <location>
        <begin position="231"/>
        <end position="242"/>
    </location>
</feature>
<protein>
    <submittedName>
        <fullName evidence="7">Carbohydrate-binding module family 18</fullName>
    </submittedName>
</protein>
<evidence type="ECO:0000256" key="5">
    <source>
        <dbReference type="SAM" id="SignalP"/>
    </source>
</evidence>
<keyword evidence="3" id="KW-1015">Disulfide bond</keyword>
<dbReference type="Pfam" id="PF00187">
    <property type="entry name" value="Chitin_bind_1"/>
    <property type="match status" value="2"/>
</dbReference>
<dbReference type="RefSeq" id="XP_040784901.1">
    <property type="nucleotide sequence ID" value="XM_040929407.1"/>
</dbReference>